<dbReference type="PRINTS" id="PR00747">
    <property type="entry name" value="GLYHDRLASE47"/>
</dbReference>
<dbReference type="InterPro" id="IPR050749">
    <property type="entry name" value="Glycosyl_Hydrolase_47"/>
</dbReference>
<dbReference type="PANTHER" id="PTHR11742">
    <property type="entry name" value="MANNOSYL-OLIGOSACCHARIDE ALPHA-1,2-MANNOSIDASE-RELATED"/>
    <property type="match status" value="1"/>
</dbReference>
<proteinExistence type="inferred from homology"/>
<organism evidence="11 12">
    <name type="scientific">Oleoguttula mirabilis</name>
    <dbReference type="NCBI Taxonomy" id="1507867"/>
    <lineage>
        <taxon>Eukaryota</taxon>
        <taxon>Fungi</taxon>
        <taxon>Dikarya</taxon>
        <taxon>Ascomycota</taxon>
        <taxon>Pezizomycotina</taxon>
        <taxon>Dothideomycetes</taxon>
        <taxon>Dothideomycetidae</taxon>
        <taxon>Mycosphaerellales</taxon>
        <taxon>Teratosphaeriaceae</taxon>
        <taxon>Oleoguttula</taxon>
    </lineage>
</organism>
<keyword evidence="9" id="KW-0326">Glycosidase</keyword>
<dbReference type="EMBL" id="JAVFHQ010000005">
    <property type="protein sequence ID" value="KAK4549177.1"/>
    <property type="molecule type" value="Genomic_DNA"/>
</dbReference>
<accession>A0AAV9JU63</accession>
<feature type="disulfide bond" evidence="8">
    <location>
        <begin position="649"/>
        <end position="678"/>
    </location>
</feature>
<evidence type="ECO:0000256" key="5">
    <source>
        <dbReference type="ARBA" id="ARBA00023157"/>
    </source>
</evidence>
<dbReference type="InterPro" id="IPR036026">
    <property type="entry name" value="Seven-hairpin_glycosidases"/>
</dbReference>
<feature type="active site" evidence="6">
    <location>
        <position position="572"/>
    </location>
</feature>
<evidence type="ECO:0000256" key="8">
    <source>
        <dbReference type="PIRSR" id="PIRSR601382-3"/>
    </source>
</evidence>
<feature type="compositionally biased region" description="Pro residues" evidence="10">
    <location>
        <begin position="800"/>
        <end position="814"/>
    </location>
</feature>
<dbReference type="SUPFAM" id="SSF48225">
    <property type="entry name" value="Seven-hairpin glycosidases"/>
    <property type="match status" value="1"/>
</dbReference>
<dbReference type="InterPro" id="IPR012341">
    <property type="entry name" value="6hp_glycosidase-like_sf"/>
</dbReference>
<dbReference type="EC" id="3.2.1.-" evidence="9"/>
<dbReference type="GO" id="GO:0036503">
    <property type="term" value="P:ERAD pathway"/>
    <property type="evidence" value="ECO:0007669"/>
    <property type="project" value="UniProtKB-ARBA"/>
</dbReference>
<comment type="cofactor">
    <cofactor evidence="1 7">
        <name>Ca(2+)</name>
        <dbReference type="ChEBI" id="CHEBI:29108"/>
    </cofactor>
</comment>
<protein>
    <recommendedName>
        <fullName evidence="9">alpha-1,2-Mannosidase</fullName>
        <ecNumber evidence="9">3.2.1.-</ecNumber>
    </recommendedName>
</protein>
<dbReference type="AlphaFoldDB" id="A0AAV9JU63"/>
<feature type="compositionally biased region" description="Polar residues" evidence="10">
    <location>
        <begin position="518"/>
        <end position="536"/>
    </location>
</feature>
<feature type="region of interest" description="Disordered" evidence="10">
    <location>
        <begin position="792"/>
        <end position="835"/>
    </location>
</feature>
<dbReference type="GO" id="GO:0005783">
    <property type="term" value="C:endoplasmic reticulum"/>
    <property type="evidence" value="ECO:0007669"/>
    <property type="project" value="TreeGrafter"/>
</dbReference>
<comment type="caution">
    <text evidence="11">The sequence shown here is derived from an EMBL/GenBank/DDBJ whole genome shotgun (WGS) entry which is preliminary data.</text>
</comment>
<dbReference type="Pfam" id="PF01532">
    <property type="entry name" value="Glyco_hydro_47"/>
    <property type="match status" value="1"/>
</dbReference>
<dbReference type="GO" id="GO:0016020">
    <property type="term" value="C:membrane"/>
    <property type="evidence" value="ECO:0007669"/>
    <property type="project" value="InterPro"/>
</dbReference>
<comment type="pathway">
    <text evidence="2">Protein modification; protein glycosylation.</text>
</comment>
<reference evidence="11 12" key="1">
    <citation type="submission" date="2021-11" db="EMBL/GenBank/DDBJ databases">
        <title>Black yeast isolated from Biological Soil Crust.</title>
        <authorList>
            <person name="Kurbessoian T."/>
        </authorList>
    </citation>
    <scope>NUCLEOTIDE SEQUENCE [LARGE SCALE GENOMIC DNA]</scope>
    <source>
        <strain evidence="11 12">CCFEE 5522</strain>
    </source>
</reference>
<name>A0AAV9JU63_9PEZI</name>
<gene>
    <name evidence="11" type="ORF">LTR36_007635</name>
</gene>
<evidence type="ECO:0000256" key="4">
    <source>
        <dbReference type="ARBA" id="ARBA00022801"/>
    </source>
</evidence>
<evidence type="ECO:0000256" key="6">
    <source>
        <dbReference type="PIRSR" id="PIRSR601382-1"/>
    </source>
</evidence>
<dbReference type="GO" id="GO:0005975">
    <property type="term" value="P:carbohydrate metabolic process"/>
    <property type="evidence" value="ECO:0007669"/>
    <property type="project" value="InterPro"/>
</dbReference>
<keyword evidence="4 9" id="KW-0378">Hydrolase</keyword>
<dbReference type="PANTHER" id="PTHR11742:SF103">
    <property type="entry name" value="ENDOPLASMIC RETICULUM MANNOSIDASE MNL2-RELATED"/>
    <property type="match status" value="1"/>
</dbReference>
<evidence type="ECO:0000313" key="12">
    <source>
        <dbReference type="Proteomes" id="UP001324427"/>
    </source>
</evidence>
<dbReference type="Proteomes" id="UP001324427">
    <property type="component" value="Unassembled WGS sequence"/>
</dbReference>
<feature type="active site" evidence="6">
    <location>
        <position position="867"/>
    </location>
</feature>
<feature type="compositionally biased region" description="Basic and acidic residues" evidence="10">
    <location>
        <begin position="503"/>
        <end position="517"/>
    </location>
</feature>
<evidence type="ECO:0000313" key="11">
    <source>
        <dbReference type="EMBL" id="KAK4549177.1"/>
    </source>
</evidence>
<comment type="similarity">
    <text evidence="3 9">Belongs to the glycosyl hydrolase 47 family.</text>
</comment>
<sequence length="967" mass="105367">MPSRRRVRLLAAVLVFVVVAVLYTRRAPIETYADFVTEKVVGGGAVLRGGGDGGGGGETAEAEVQRPAALPTTTQPATKSHGLNPITQITATRPASQTTLSPHFEMVDSTPSTSSLPATSSVAEQVLYPDDGQLPAITDDDELPVEFGQGRLEIETEATSAASAIHWTKHPEHFPISTTIQLPTESSKAMPRIQYAGKDAGKVDAERLAIVKEATQHAWDGYRDAAFGADEVRPISGGRHNPFNGWGATLVDSLDTLWIMGMQEEFDEAVEAVREIDFTTSPRADIPLFETTIRYLGGLVAAYDISGKQTKYSILLDKAVELAEILYSAFDTPNRMPVTFYRWKPAFASQPHRAGNRVVLAELGSLSLEFTRLAQLTGEPKYYDAIARITDAFDEWQNNTRLPGMWPISVDASGCMKPVQAAHGSDFVTHGPQQPVPGSDGQLMQASEPVKQGAPVIADKPMQRPGMGKIVGHGAPITEGALDGKSGAQGVSELGSAKRKRQLDHVGLTEDQRDELVSKTQLNSTAHQQGPHTPLSSDAMDKRTGQDVCFPHGLGSSSRLSTETFTLGGQSDSVYEYLPKQYMLLGGAVEQYRSMYEASADVAIDNLVFRPMTIDERDILIAGQLKVSVNSTDGSFIKIFQPESEHLTCFAGGMFAMGGKLFNRPADVEIGRKLTEGCVWAYSSTTTGIMPELFTAIKCKDLDECKWNQTEYWHRLDPYEKTRTRVAKVASLQAPKTSTGLADAVKAAETSAAALLDTDGVGAAGRHLKDTVQTLAAKVLDKRQLASSAAAAAAADPATIPSPPLPSEAPPPAPTTDAPTPSQSSQPLYTPKPPLSHQEYVQKKLEDERLPPGFVKIGSRKYILRPEAIESVFYLYRITGEQRWRDAGWAMFTAIDEHTRALYGNSAIDDVTKMAPEVKDSMESFWLAETLKYFYLLFDDAETWSLDDWVLNTEAHFFRRPDSRVAH</sequence>
<keyword evidence="7" id="KW-0479">Metal-binding</keyword>
<dbReference type="GO" id="GO:0005509">
    <property type="term" value="F:calcium ion binding"/>
    <property type="evidence" value="ECO:0007669"/>
    <property type="project" value="InterPro"/>
</dbReference>
<feature type="active site" description="Proton donor" evidence="6">
    <location>
        <position position="692"/>
    </location>
</feature>
<evidence type="ECO:0000256" key="3">
    <source>
        <dbReference type="ARBA" id="ARBA00007658"/>
    </source>
</evidence>
<feature type="region of interest" description="Disordered" evidence="10">
    <location>
        <begin position="466"/>
        <end position="547"/>
    </location>
</feature>
<evidence type="ECO:0000256" key="9">
    <source>
        <dbReference type="RuleBase" id="RU361193"/>
    </source>
</evidence>
<evidence type="ECO:0000256" key="2">
    <source>
        <dbReference type="ARBA" id="ARBA00004922"/>
    </source>
</evidence>
<dbReference type="Gene3D" id="1.50.10.10">
    <property type="match status" value="3"/>
</dbReference>
<evidence type="ECO:0000256" key="7">
    <source>
        <dbReference type="PIRSR" id="PIRSR601382-2"/>
    </source>
</evidence>
<dbReference type="InterPro" id="IPR001382">
    <property type="entry name" value="Glyco_hydro_47"/>
</dbReference>
<feature type="compositionally biased region" description="Low complexity" evidence="10">
    <location>
        <begin position="815"/>
        <end position="827"/>
    </location>
</feature>
<feature type="active site" description="Proton donor" evidence="6">
    <location>
        <position position="290"/>
    </location>
</feature>
<evidence type="ECO:0000256" key="10">
    <source>
        <dbReference type="SAM" id="MobiDB-lite"/>
    </source>
</evidence>
<keyword evidence="7" id="KW-0106">Calcium</keyword>
<keyword evidence="5 8" id="KW-1015">Disulfide bond</keyword>
<keyword evidence="12" id="KW-1185">Reference proteome</keyword>
<evidence type="ECO:0000256" key="1">
    <source>
        <dbReference type="ARBA" id="ARBA00001913"/>
    </source>
</evidence>
<dbReference type="GO" id="GO:0004571">
    <property type="term" value="F:mannosyl-oligosaccharide 1,2-alpha-mannosidase activity"/>
    <property type="evidence" value="ECO:0007669"/>
    <property type="project" value="InterPro"/>
</dbReference>
<feature type="binding site" evidence="7">
    <location>
        <position position="953"/>
    </location>
    <ligand>
        <name>Ca(2+)</name>
        <dbReference type="ChEBI" id="CHEBI:29108"/>
    </ligand>
</feature>